<dbReference type="InterPro" id="IPR006139">
    <property type="entry name" value="D-isomer_2_OHA_DH_cat_dom"/>
</dbReference>
<evidence type="ECO:0000256" key="1">
    <source>
        <dbReference type="ARBA" id="ARBA00023002"/>
    </source>
</evidence>
<protein>
    <recommendedName>
        <fullName evidence="8">Glyoxylate/hydroxypyruvate reductase B</fullName>
        <ecNumber evidence="6">1.1.1.79</ecNumber>
        <ecNumber evidence="7">1.1.1.81</ecNumber>
    </recommendedName>
</protein>
<evidence type="ECO:0000256" key="2">
    <source>
        <dbReference type="ARBA" id="ARBA00051801"/>
    </source>
</evidence>
<dbReference type="GO" id="GO:0051287">
    <property type="term" value="F:NAD binding"/>
    <property type="evidence" value="ECO:0007669"/>
    <property type="project" value="InterPro"/>
</dbReference>
<feature type="domain" description="D-isomer specific 2-hydroxyacid dehydrogenase NAD-binding" evidence="11">
    <location>
        <begin position="109"/>
        <end position="288"/>
    </location>
</feature>
<dbReference type="InterPro" id="IPR006140">
    <property type="entry name" value="D-isomer_DH_NAD-bd"/>
</dbReference>
<evidence type="ECO:0000313" key="12">
    <source>
        <dbReference type="EMBL" id="VVE29375.1"/>
    </source>
</evidence>
<dbReference type="PANTHER" id="PTHR10996:SF283">
    <property type="entry name" value="GLYOXYLATE_HYDROXYPYRUVATE REDUCTASE B"/>
    <property type="match status" value="1"/>
</dbReference>
<evidence type="ECO:0000313" key="13">
    <source>
        <dbReference type="Proteomes" id="UP000406256"/>
    </source>
</evidence>
<evidence type="ECO:0000256" key="4">
    <source>
        <dbReference type="ARBA" id="ARBA00052769"/>
    </source>
</evidence>
<dbReference type="Pfam" id="PF02826">
    <property type="entry name" value="2-Hacid_dh_C"/>
    <property type="match status" value="1"/>
</dbReference>
<dbReference type="InterPro" id="IPR036291">
    <property type="entry name" value="NAD(P)-bd_dom_sf"/>
</dbReference>
<dbReference type="GO" id="GO:0005829">
    <property type="term" value="C:cytosol"/>
    <property type="evidence" value="ECO:0007669"/>
    <property type="project" value="TreeGrafter"/>
</dbReference>
<evidence type="ECO:0000256" key="5">
    <source>
        <dbReference type="ARBA" id="ARBA00061278"/>
    </source>
</evidence>
<comment type="catalytic activity">
    <reaction evidence="2">
        <text>(R)-glycerate + NAD(+) = 3-hydroxypyruvate + NADH + H(+)</text>
        <dbReference type="Rhea" id="RHEA:17905"/>
        <dbReference type="ChEBI" id="CHEBI:15378"/>
        <dbReference type="ChEBI" id="CHEBI:16659"/>
        <dbReference type="ChEBI" id="CHEBI:17180"/>
        <dbReference type="ChEBI" id="CHEBI:57540"/>
        <dbReference type="ChEBI" id="CHEBI:57945"/>
        <dbReference type="EC" id="1.1.1.81"/>
    </reaction>
</comment>
<gene>
    <name evidence="12" type="ORF">PAN31108_03550</name>
</gene>
<evidence type="ECO:0000259" key="10">
    <source>
        <dbReference type="Pfam" id="PF00389"/>
    </source>
</evidence>
<dbReference type="InterPro" id="IPR029753">
    <property type="entry name" value="D-isomer_DH_CS"/>
</dbReference>
<dbReference type="CDD" id="cd05301">
    <property type="entry name" value="GDH"/>
    <property type="match status" value="1"/>
</dbReference>
<dbReference type="Pfam" id="PF00389">
    <property type="entry name" value="2-Hacid_dh"/>
    <property type="match status" value="1"/>
</dbReference>
<dbReference type="OrthoDB" id="9805416at2"/>
<dbReference type="EC" id="1.1.1.79" evidence="6"/>
<dbReference type="RefSeq" id="WP_150670135.1">
    <property type="nucleotide sequence ID" value="NZ_CABPSB010000013.1"/>
</dbReference>
<dbReference type="SUPFAM" id="SSF51735">
    <property type="entry name" value="NAD(P)-binding Rossmann-fold domains"/>
    <property type="match status" value="1"/>
</dbReference>
<dbReference type="SUPFAM" id="SSF52283">
    <property type="entry name" value="Formate/glycerate dehydrogenase catalytic domain-like"/>
    <property type="match status" value="1"/>
</dbReference>
<dbReference type="GO" id="GO:0016618">
    <property type="term" value="F:hydroxypyruvate reductase [NAD(P)H] activity"/>
    <property type="evidence" value="ECO:0007669"/>
    <property type="project" value="UniProtKB-EC"/>
</dbReference>
<dbReference type="Gene3D" id="3.40.50.720">
    <property type="entry name" value="NAD(P)-binding Rossmann-like Domain"/>
    <property type="match status" value="2"/>
</dbReference>
<comment type="catalytic activity">
    <reaction evidence="3">
        <text>(R)-glycerate + NADP(+) = 3-hydroxypyruvate + NADPH + H(+)</text>
        <dbReference type="Rhea" id="RHEA:18657"/>
        <dbReference type="ChEBI" id="CHEBI:15378"/>
        <dbReference type="ChEBI" id="CHEBI:16659"/>
        <dbReference type="ChEBI" id="CHEBI:17180"/>
        <dbReference type="ChEBI" id="CHEBI:57783"/>
        <dbReference type="ChEBI" id="CHEBI:58349"/>
        <dbReference type="EC" id="1.1.1.81"/>
    </reaction>
</comment>
<dbReference type="PROSITE" id="PS00671">
    <property type="entry name" value="D_2_HYDROXYACID_DH_3"/>
    <property type="match status" value="1"/>
</dbReference>
<name>A0A5E4WZI6_9BURK</name>
<proteinExistence type="inferred from homology"/>
<keyword evidence="13" id="KW-1185">Reference proteome</keyword>
<reference evidence="12 13" key="1">
    <citation type="submission" date="2019-08" db="EMBL/GenBank/DDBJ databases">
        <authorList>
            <person name="Peeters C."/>
        </authorList>
    </citation>
    <scope>NUCLEOTIDE SEQUENCE [LARGE SCALE GENOMIC DNA]</scope>
    <source>
        <strain evidence="12 13">LMG 31108</strain>
    </source>
</reference>
<accession>A0A5E4WZI6</accession>
<dbReference type="PANTHER" id="PTHR10996">
    <property type="entry name" value="2-HYDROXYACID DEHYDROGENASE-RELATED"/>
    <property type="match status" value="1"/>
</dbReference>
<dbReference type="EC" id="1.1.1.81" evidence="7"/>
<keyword evidence="1 9" id="KW-0560">Oxidoreductase</keyword>
<evidence type="ECO:0000256" key="3">
    <source>
        <dbReference type="ARBA" id="ARBA00052239"/>
    </source>
</evidence>
<dbReference type="AlphaFoldDB" id="A0A5E4WZI6"/>
<evidence type="ECO:0000256" key="8">
    <source>
        <dbReference type="ARBA" id="ARBA00073362"/>
    </source>
</evidence>
<evidence type="ECO:0000256" key="7">
    <source>
        <dbReference type="ARBA" id="ARBA00066674"/>
    </source>
</evidence>
<evidence type="ECO:0000259" key="11">
    <source>
        <dbReference type="Pfam" id="PF02826"/>
    </source>
</evidence>
<dbReference type="Proteomes" id="UP000406256">
    <property type="component" value="Unassembled WGS sequence"/>
</dbReference>
<dbReference type="EMBL" id="CABPSB010000013">
    <property type="protein sequence ID" value="VVE29375.1"/>
    <property type="molecule type" value="Genomic_DNA"/>
</dbReference>
<feature type="domain" description="D-isomer specific 2-hydroxyacid dehydrogenase catalytic" evidence="10">
    <location>
        <begin position="6"/>
        <end position="320"/>
    </location>
</feature>
<evidence type="ECO:0000256" key="9">
    <source>
        <dbReference type="RuleBase" id="RU003719"/>
    </source>
</evidence>
<evidence type="ECO:0000256" key="6">
    <source>
        <dbReference type="ARBA" id="ARBA00066661"/>
    </source>
</evidence>
<comment type="similarity">
    <text evidence="5">Belongs to the D-isomer specific 2-hydroxyacid dehydrogenase family. GhrB subfamily.</text>
</comment>
<sequence>MSRPEVVLYKGVPPDVRARLAEHFSLTEFDGVNDGNRAAFAAALGRADGAIGVGVNATPALLDGAPKLKAWATISVGYDQFDVPDLTRRGIVLMNTPDVLTETTADTVFALVLASARRVVELAELVKAGGWRGSLGEAHFGTDVHGKTIGIVGMGRIGGAVARRAALGFGMKVLYSNRSRNEAAETAYGAEHRTLPELLAQSDFVVTLVPLSPATERLIGANEFAQMKRGAIFINAARGKVIDEAALIDALARGHLRAAGLDVFEREPVSVDSPLLKMQHVVALPHIGSATHETRYAMASCAADNLIAALTGQPLHNVVNPVVNPVVKPQARQP</sequence>
<dbReference type="FunFam" id="3.40.50.720:FF:000026">
    <property type="entry name" value="Glyoxylate/hydroxypyruvate reductase B"/>
    <property type="match status" value="1"/>
</dbReference>
<organism evidence="12 13">
    <name type="scientific">Pandoraea anhela</name>
    <dbReference type="NCBI Taxonomy" id="2508295"/>
    <lineage>
        <taxon>Bacteria</taxon>
        <taxon>Pseudomonadati</taxon>
        <taxon>Pseudomonadota</taxon>
        <taxon>Betaproteobacteria</taxon>
        <taxon>Burkholderiales</taxon>
        <taxon>Burkholderiaceae</taxon>
        <taxon>Pandoraea</taxon>
    </lineage>
</organism>
<comment type="catalytic activity">
    <reaction evidence="4">
        <text>glycolate + NADP(+) = glyoxylate + NADPH + H(+)</text>
        <dbReference type="Rhea" id="RHEA:10992"/>
        <dbReference type="ChEBI" id="CHEBI:15378"/>
        <dbReference type="ChEBI" id="CHEBI:29805"/>
        <dbReference type="ChEBI" id="CHEBI:36655"/>
        <dbReference type="ChEBI" id="CHEBI:57783"/>
        <dbReference type="ChEBI" id="CHEBI:58349"/>
        <dbReference type="EC" id="1.1.1.79"/>
    </reaction>
</comment>
<dbReference type="GO" id="GO:0030267">
    <property type="term" value="F:glyoxylate reductase (NADPH) activity"/>
    <property type="evidence" value="ECO:0007669"/>
    <property type="project" value="UniProtKB-EC"/>
</dbReference>
<dbReference type="InterPro" id="IPR050223">
    <property type="entry name" value="D-isomer_2-hydroxyacid_DH"/>
</dbReference>